<accession>A0AAE0GP99</accession>
<feature type="non-terminal residue" evidence="2">
    <location>
        <position position="1"/>
    </location>
</feature>
<evidence type="ECO:0000313" key="3">
    <source>
        <dbReference type="Proteomes" id="UP001190700"/>
    </source>
</evidence>
<dbReference type="Proteomes" id="UP001190700">
    <property type="component" value="Unassembled WGS sequence"/>
</dbReference>
<organism evidence="2 3">
    <name type="scientific">Cymbomonas tetramitiformis</name>
    <dbReference type="NCBI Taxonomy" id="36881"/>
    <lineage>
        <taxon>Eukaryota</taxon>
        <taxon>Viridiplantae</taxon>
        <taxon>Chlorophyta</taxon>
        <taxon>Pyramimonadophyceae</taxon>
        <taxon>Pyramimonadales</taxon>
        <taxon>Pyramimonadaceae</taxon>
        <taxon>Cymbomonas</taxon>
    </lineage>
</organism>
<evidence type="ECO:0000259" key="1">
    <source>
        <dbReference type="PROSITE" id="PS50828"/>
    </source>
</evidence>
<dbReference type="SUPFAM" id="SSF160443">
    <property type="entry name" value="SMR domain-like"/>
    <property type="match status" value="1"/>
</dbReference>
<sequence length="138" mass="15777">VYQKGVRLGFYANYVQRVENLNMEEIAVDLHGLSETGSKVCLLCFLRWLKTHQDVLLRPGTPNVGVITGWGKHSDGVSKVRNSIRTLLKSGIGRPIPFFTPEGNPGKFQVYRADMLHWLQQFEQETDIILTCIDKEFR</sequence>
<dbReference type="AlphaFoldDB" id="A0AAE0GP99"/>
<dbReference type="InterPro" id="IPR002625">
    <property type="entry name" value="Smr_dom"/>
</dbReference>
<feature type="domain" description="Smr" evidence="1">
    <location>
        <begin position="28"/>
        <end position="113"/>
    </location>
</feature>
<dbReference type="Gene3D" id="3.30.1370.110">
    <property type="match status" value="1"/>
</dbReference>
<comment type="caution">
    <text evidence="2">The sequence shown here is derived from an EMBL/GenBank/DDBJ whole genome shotgun (WGS) entry which is preliminary data.</text>
</comment>
<gene>
    <name evidence="2" type="ORF">CYMTET_10684</name>
</gene>
<name>A0AAE0GP99_9CHLO</name>
<evidence type="ECO:0000313" key="2">
    <source>
        <dbReference type="EMBL" id="KAK3281528.1"/>
    </source>
</evidence>
<proteinExistence type="predicted"/>
<keyword evidence="3" id="KW-1185">Reference proteome</keyword>
<reference evidence="2 3" key="1">
    <citation type="journal article" date="2015" name="Genome Biol. Evol.">
        <title>Comparative Genomics of a Bacterivorous Green Alga Reveals Evolutionary Causalities and Consequences of Phago-Mixotrophic Mode of Nutrition.</title>
        <authorList>
            <person name="Burns J.A."/>
            <person name="Paasch A."/>
            <person name="Narechania A."/>
            <person name="Kim E."/>
        </authorList>
    </citation>
    <scope>NUCLEOTIDE SEQUENCE [LARGE SCALE GENOMIC DNA]</scope>
    <source>
        <strain evidence="2 3">PLY_AMNH</strain>
    </source>
</reference>
<dbReference type="EMBL" id="LGRX02003809">
    <property type="protein sequence ID" value="KAK3281528.1"/>
    <property type="molecule type" value="Genomic_DNA"/>
</dbReference>
<dbReference type="SMART" id="SM00463">
    <property type="entry name" value="SMR"/>
    <property type="match status" value="1"/>
</dbReference>
<protein>
    <recommendedName>
        <fullName evidence="1">Smr domain-containing protein</fullName>
    </recommendedName>
</protein>
<dbReference type="InterPro" id="IPR036063">
    <property type="entry name" value="Smr_dom_sf"/>
</dbReference>
<dbReference type="PROSITE" id="PS50828">
    <property type="entry name" value="SMR"/>
    <property type="match status" value="1"/>
</dbReference>